<protein>
    <submittedName>
        <fullName evidence="1">Uncharacterized protein</fullName>
    </submittedName>
</protein>
<dbReference type="RefSeq" id="WP_099391084.1">
    <property type="nucleotide sequence ID" value="NZ_PDYF01000003.1"/>
</dbReference>
<evidence type="ECO:0000313" key="1">
    <source>
        <dbReference type="EMBL" id="PHU36517.1"/>
    </source>
</evidence>
<gene>
    <name evidence="1" type="ORF">CSX01_00765</name>
</gene>
<dbReference type="Pfam" id="PF04463">
    <property type="entry name" value="2-thiour_desulf"/>
    <property type="match status" value="1"/>
</dbReference>
<evidence type="ECO:0000313" key="2">
    <source>
        <dbReference type="Proteomes" id="UP000225889"/>
    </source>
</evidence>
<reference evidence="1 2" key="2">
    <citation type="submission" date="2017-10" db="EMBL/GenBank/DDBJ databases">
        <authorList>
            <person name="Banno H."/>
            <person name="Chua N.-H."/>
        </authorList>
    </citation>
    <scope>NUCLEOTIDE SEQUENCE [LARGE SCALE GENOMIC DNA]</scope>
    <source>
        <strain evidence="1 2">JK626</strain>
    </source>
</reference>
<dbReference type="Proteomes" id="UP000225889">
    <property type="component" value="Unassembled WGS sequence"/>
</dbReference>
<dbReference type="PANTHER" id="PTHR30087:SF1">
    <property type="entry name" value="HYPOTHETICAL CYTOSOLIC PROTEIN"/>
    <property type="match status" value="1"/>
</dbReference>
<dbReference type="InterPro" id="IPR007553">
    <property type="entry name" value="2-thiour_desulf"/>
</dbReference>
<accession>A0A2G3DZQ4</accession>
<name>A0A2G3DZQ4_9FIRM</name>
<dbReference type="EMBL" id="PDYF01000003">
    <property type="protein sequence ID" value="PHU36517.1"/>
    <property type="molecule type" value="Genomic_DNA"/>
</dbReference>
<dbReference type="AlphaFoldDB" id="A0A2G3DZQ4"/>
<dbReference type="PANTHER" id="PTHR30087">
    <property type="entry name" value="INNER MEMBRANE PROTEIN"/>
    <property type="match status" value="1"/>
</dbReference>
<reference evidence="1 2" key="1">
    <citation type="submission" date="2017-10" db="EMBL/GenBank/DDBJ databases">
        <title>Resolving the taxonomy of Roseburia spp., Eubacterium rectale and Agathobacter spp. through phylogenomic analysis.</title>
        <authorList>
            <person name="Sheridan P.O."/>
            <person name="Walker A.W."/>
            <person name="Duncan S.H."/>
            <person name="Scott K.P."/>
            <person name="Toole P.W.O."/>
            <person name="Luis P."/>
            <person name="Flint H.J."/>
        </authorList>
    </citation>
    <scope>NUCLEOTIDE SEQUENCE [LARGE SCALE GENOMIC DNA]</scope>
    <source>
        <strain evidence="1 2">JK626</strain>
    </source>
</reference>
<organism evidence="1 2">
    <name type="scientific">Pseudobutyrivibrio ruminis</name>
    <dbReference type="NCBI Taxonomy" id="46206"/>
    <lineage>
        <taxon>Bacteria</taxon>
        <taxon>Bacillati</taxon>
        <taxon>Bacillota</taxon>
        <taxon>Clostridia</taxon>
        <taxon>Lachnospirales</taxon>
        <taxon>Lachnospiraceae</taxon>
        <taxon>Pseudobutyrivibrio</taxon>
    </lineage>
</organism>
<proteinExistence type="predicted"/>
<comment type="caution">
    <text evidence="1">The sequence shown here is derived from an EMBL/GenBank/DDBJ whole genome shotgun (WGS) entry which is preliminary data.</text>
</comment>
<sequence length="139" mass="14999">MKIMVSACLLGENCKYNGGNNYNENVLKYVEGHQIIPVCPEVDGGLSIPRIPCEIVNGIVTDRQGQSKDLEFRTGARLGLKKAIEEKVELAILQSRSPSCGVNQIYDGTFTGGLIDGQGVFAKMLIESGIKVIDAADIK</sequence>